<keyword evidence="4 7" id="KW-0378">Hydrolase</keyword>
<gene>
    <name evidence="9" type="ORF">XCR1_70049</name>
</gene>
<dbReference type="Pfam" id="PF00082">
    <property type="entry name" value="Peptidase_S8"/>
    <property type="match status" value="1"/>
</dbReference>
<dbReference type="SMART" id="SM00869">
    <property type="entry name" value="Autotransporter"/>
    <property type="match status" value="1"/>
</dbReference>
<dbReference type="InterPro" id="IPR015500">
    <property type="entry name" value="Peptidase_S8_subtilisin-rel"/>
</dbReference>
<feature type="active site" description="Charge relay system" evidence="6 7">
    <location>
        <position position="167"/>
    </location>
</feature>
<dbReference type="InterPro" id="IPR005546">
    <property type="entry name" value="Autotransporte_beta"/>
</dbReference>
<dbReference type="CDD" id="cd04848">
    <property type="entry name" value="Peptidases_S8_Autotransporter_serine_protease_like"/>
    <property type="match status" value="1"/>
</dbReference>
<dbReference type="InterPro" id="IPR034061">
    <property type="entry name" value="Peptidases_S8_Autotransporter"/>
</dbReference>
<dbReference type="InterPro" id="IPR000209">
    <property type="entry name" value="Peptidase_S8/S53_dom"/>
</dbReference>
<organism evidence="9 10">
    <name type="scientific">Xenorhabdus cabanillasii JM26</name>
    <dbReference type="NCBI Taxonomy" id="1427517"/>
    <lineage>
        <taxon>Bacteria</taxon>
        <taxon>Pseudomonadati</taxon>
        <taxon>Pseudomonadota</taxon>
        <taxon>Gammaproteobacteria</taxon>
        <taxon>Enterobacterales</taxon>
        <taxon>Morganellaceae</taxon>
        <taxon>Xenorhabdus</taxon>
    </lineage>
</organism>
<dbReference type="InterPro" id="IPR050131">
    <property type="entry name" value="Peptidase_S8_subtilisin-like"/>
</dbReference>
<feature type="domain" description="Autotransporter" evidence="8">
    <location>
        <begin position="795"/>
        <end position="1072"/>
    </location>
</feature>
<dbReference type="InterPro" id="IPR023828">
    <property type="entry name" value="Peptidase_S8_Ser-AS"/>
</dbReference>
<dbReference type="EMBL" id="CBXE010000464">
    <property type="protein sequence ID" value="CDL86852.1"/>
    <property type="molecule type" value="Genomic_DNA"/>
</dbReference>
<dbReference type="InterPro" id="IPR036709">
    <property type="entry name" value="Autotransporte_beta_dom_sf"/>
</dbReference>
<evidence type="ECO:0000259" key="8">
    <source>
        <dbReference type="PROSITE" id="PS51208"/>
    </source>
</evidence>
<evidence type="ECO:0000256" key="7">
    <source>
        <dbReference type="PROSITE-ProRule" id="PRU01240"/>
    </source>
</evidence>
<evidence type="ECO:0000313" key="10">
    <source>
        <dbReference type="Proteomes" id="UP000019197"/>
    </source>
</evidence>
<dbReference type="NCBIfam" id="TIGR02601">
    <property type="entry name" value="autotrns_rpt"/>
    <property type="match status" value="1"/>
</dbReference>
<evidence type="ECO:0000256" key="1">
    <source>
        <dbReference type="ARBA" id="ARBA00011073"/>
    </source>
</evidence>
<dbReference type="GO" id="GO:0006508">
    <property type="term" value="P:proteolysis"/>
    <property type="evidence" value="ECO:0007669"/>
    <property type="project" value="UniProtKB-KW"/>
</dbReference>
<dbReference type="PROSITE" id="PS51892">
    <property type="entry name" value="SUBTILASE"/>
    <property type="match status" value="1"/>
</dbReference>
<dbReference type="InterPro" id="IPR022398">
    <property type="entry name" value="Peptidase_S8_His-AS"/>
</dbReference>
<dbReference type="PROSITE" id="PS51208">
    <property type="entry name" value="AUTOTRANSPORTER"/>
    <property type="match status" value="1"/>
</dbReference>
<dbReference type="GO" id="GO:0019867">
    <property type="term" value="C:outer membrane"/>
    <property type="evidence" value="ECO:0007669"/>
    <property type="project" value="InterPro"/>
</dbReference>
<dbReference type="PANTHER" id="PTHR43806">
    <property type="entry name" value="PEPTIDASE S8"/>
    <property type="match status" value="1"/>
</dbReference>
<dbReference type="PROSITE" id="PS00138">
    <property type="entry name" value="SUBTILASE_SER"/>
    <property type="match status" value="1"/>
</dbReference>
<dbReference type="Proteomes" id="UP000019197">
    <property type="component" value="Unassembled WGS sequence"/>
</dbReference>
<evidence type="ECO:0000313" key="9">
    <source>
        <dbReference type="EMBL" id="CDL86852.1"/>
    </source>
</evidence>
<comment type="similarity">
    <text evidence="1 7">Belongs to the peptidase S8 family.</text>
</comment>
<protein>
    <submittedName>
        <fullName evidence="9">Extracellular serine protease</fullName>
        <ecNumber evidence="9">3.4.21.-</ecNumber>
    </submittedName>
</protein>
<dbReference type="AlphaFoldDB" id="W1J7W9"/>
<dbReference type="EC" id="3.4.21.-" evidence="9"/>
<keyword evidence="2 7" id="KW-0645">Protease</keyword>
<feature type="active site" description="Charge relay system" evidence="6 7">
    <location>
        <position position="388"/>
    </location>
</feature>
<dbReference type="GO" id="GO:0004252">
    <property type="term" value="F:serine-type endopeptidase activity"/>
    <property type="evidence" value="ECO:0007669"/>
    <property type="project" value="UniProtKB-UniRule"/>
</dbReference>
<dbReference type="Gene3D" id="2.40.128.130">
    <property type="entry name" value="Autotransporter beta-domain"/>
    <property type="match status" value="1"/>
</dbReference>
<sequence length="1072" mass="114748">MRYGNDILANQQWTVIEMNKQKTGLFKNTPSEINLFKTKPCALCYAVACCLAAGSVGAYAENYIETGKLGDPASWHSGEFLAEWGLGAIHADEAYAKGYTGKGIKLGIFDQAVYAEHPEFIGKDKVINLHTFGIREYTDPYIAVKKGDPFSYDGTPSRQRGGKLGNHGTHVAGIAAGSRDGGKMHGVAYNAQIISAENGDPGPEDGIILGNDGSVYQAGWDALIASGARIINNSWGIGIDRKLEEAGRDPKGPHFHLEHANKQFDQIKPILGTKPGGAYQGAIDAGRSGIVTIFAAGNSGNYNEPDAIAGLAWFVPDIAPNWLTVASVQKDANSSNKIPYSISGFSSRCGYTASLCVSAPGSYIYSSVINGTSVDTLKTDYEKFSGTSMAAPHAAGGIAILMERFPYMSGAQVSSVLRTTATDMGKPGIDEIYGWGMINLGKAINGPGMFYTAEDIPATFRIPDPEGVVYGDGQFVADIPGVGAVLDKGKPTERVCEGRQCELDIWSNDISGHGGLTKQGNGALFLTGKNTYSGPTLVKQGLLGISDSLASSVLVKDNGVFGGYGTIGSLTVQHGGTVSPGYSIGKLDVSREVTFEPGSRYSVEITSDGHNDSIHAGDKVQINGGKVEIALLNSNNLLSRDNLADDKAHGLTGQQYNILSTEKDINGRFDNVGSHYLFLNTDLSYQPSKVTLNIARNNTAFADVALTQNERSVAGAVDSLGTGNPVYESILPSTSADQVRHAFKQLDGQIHADITSALVNESRYLRDTLNARLRQVEGRSLSSGIYAENNNAESNHGENKGVWVRLLGAWSHSSGTLNATGYQSSTYGILLGTDGSIGNYSHFGIATGYTRTSLDGGYRTSADSNNYHIALYGDRRFGDLKLRTGGGYTWHRIDTDRPVNYGYQYDRGEAEYGGRTAQLFVEAAYNLPIALVNLEPFMNLSYVGFRNNGINENGGPATLQAHKQHTEATLSTLGLRANHDWQTKWGTTVALHGELGWQHQYGERQRAVSSAFRGSNKTFVTHSAPVARDGLVLKANAEMTAGKNVSFTLGYSGLLSSAHQDNSVNAGFVWRF</sequence>
<dbReference type="SUPFAM" id="SSF52743">
    <property type="entry name" value="Subtilisin-like"/>
    <property type="match status" value="1"/>
</dbReference>
<evidence type="ECO:0000256" key="2">
    <source>
        <dbReference type="ARBA" id="ARBA00022670"/>
    </source>
</evidence>
<dbReference type="PRINTS" id="PR00723">
    <property type="entry name" value="SUBTILISIN"/>
</dbReference>
<keyword evidence="3" id="KW-0732">Signal</keyword>
<proteinExistence type="inferred from homology"/>
<evidence type="ECO:0000256" key="4">
    <source>
        <dbReference type="ARBA" id="ARBA00022801"/>
    </source>
</evidence>
<dbReference type="Pfam" id="PF12951">
    <property type="entry name" value="PATR"/>
    <property type="match status" value="1"/>
</dbReference>
<feature type="active site" description="Charge relay system" evidence="6 7">
    <location>
        <position position="110"/>
    </location>
</feature>
<dbReference type="PROSITE" id="PS00137">
    <property type="entry name" value="SUBTILASE_HIS"/>
    <property type="match status" value="1"/>
</dbReference>
<evidence type="ECO:0000256" key="3">
    <source>
        <dbReference type="ARBA" id="ARBA00022729"/>
    </source>
</evidence>
<dbReference type="InterPro" id="IPR006315">
    <property type="entry name" value="OM_autotransptr_brl_dom"/>
</dbReference>
<dbReference type="Pfam" id="PF03797">
    <property type="entry name" value="Autotransporter"/>
    <property type="match status" value="1"/>
</dbReference>
<accession>W1J7W9</accession>
<reference evidence="9 10" key="1">
    <citation type="submission" date="2013-11" db="EMBL/GenBank/DDBJ databases">
        <title>Draft genome sequence and annotation of the entomopathogenic bacterium, Xenorhabdus cabanillasi strain JM26.</title>
        <authorList>
            <person name="Gualtieri M."/>
            <person name="Ogier J.C."/>
            <person name="Pages S."/>
            <person name="Givaudan A."/>
            <person name="Gaudriault S."/>
        </authorList>
    </citation>
    <scope>NUCLEOTIDE SEQUENCE [LARGE SCALE GENOMIC DNA]</scope>
    <source>
        <strain evidence="9 10">JM26</strain>
    </source>
</reference>
<dbReference type="SUPFAM" id="SSF103515">
    <property type="entry name" value="Autotransporter"/>
    <property type="match status" value="1"/>
</dbReference>
<name>W1J7W9_9GAMM</name>
<keyword evidence="5 7" id="KW-0720">Serine protease</keyword>
<dbReference type="InterPro" id="IPR036852">
    <property type="entry name" value="Peptidase_S8/S53_dom_sf"/>
</dbReference>
<evidence type="ECO:0000256" key="6">
    <source>
        <dbReference type="PIRSR" id="PIRSR615500-1"/>
    </source>
</evidence>
<dbReference type="NCBIfam" id="TIGR01414">
    <property type="entry name" value="autotrans_barl"/>
    <property type="match status" value="1"/>
</dbReference>
<dbReference type="InterPro" id="IPR013425">
    <property type="entry name" value="Autotrns_rpt"/>
</dbReference>
<dbReference type="PANTHER" id="PTHR43806:SF11">
    <property type="entry name" value="CEREVISIN-RELATED"/>
    <property type="match status" value="1"/>
</dbReference>
<evidence type="ECO:0000256" key="5">
    <source>
        <dbReference type="ARBA" id="ARBA00022825"/>
    </source>
</evidence>
<comment type="caution">
    <text evidence="9">The sequence shown here is derived from an EMBL/GenBank/DDBJ whole genome shotgun (WGS) entry which is preliminary data.</text>
</comment>
<dbReference type="Gene3D" id="3.40.50.200">
    <property type="entry name" value="Peptidase S8/S53 domain"/>
    <property type="match status" value="1"/>
</dbReference>